<keyword evidence="3" id="KW-1185">Reference proteome</keyword>
<comment type="caution">
    <text evidence="2">The sequence shown here is derived from an EMBL/GenBank/DDBJ whole genome shotgun (WGS) entry which is preliminary data.</text>
</comment>
<evidence type="ECO:0000313" key="2">
    <source>
        <dbReference type="EMBL" id="OYN76238.1"/>
    </source>
</evidence>
<gene>
    <name evidence="2" type="ORF">CG716_22660</name>
</gene>
<evidence type="ECO:0000313" key="3">
    <source>
        <dbReference type="Proteomes" id="UP000216063"/>
    </source>
</evidence>
<reference evidence="2 3" key="1">
    <citation type="submission" date="2017-07" db="EMBL/GenBank/DDBJ databases">
        <title>The new phylogeny of genus Mycobacterium.</title>
        <authorList>
            <person name="Tortoli E."/>
            <person name="Trovato A."/>
            <person name="Cirillo D.M."/>
        </authorList>
    </citation>
    <scope>NUCLEOTIDE SEQUENCE [LARGE SCALE GENOMIC DNA]</scope>
    <source>
        <strain evidence="2 3">ATCC 33027</strain>
    </source>
</reference>
<organism evidence="2 3">
    <name type="scientific">Mycolicibacterium sphagni</name>
    <dbReference type="NCBI Taxonomy" id="1786"/>
    <lineage>
        <taxon>Bacteria</taxon>
        <taxon>Bacillati</taxon>
        <taxon>Actinomycetota</taxon>
        <taxon>Actinomycetes</taxon>
        <taxon>Mycobacteriales</taxon>
        <taxon>Mycobacteriaceae</taxon>
        <taxon>Mycolicibacterium</taxon>
    </lineage>
</organism>
<protein>
    <recommendedName>
        <fullName evidence="1">DUF1023 domain-containing protein</fullName>
    </recommendedName>
</protein>
<dbReference type="Proteomes" id="UP000216063">
    <property type="component" value="Unassembled WGS sequence"/>
</dbReference>
<feature type="domain" description="DUF1023" evidence="1">
    <location>
        <begin position="181"/>
        <end position="353"/>
    </location>
</feature>
<name>A0A255DA02_9MYCO</name>
<dbReference type="Pfam" id="PF06259">
    <property type="entry name" value="Abhydrolase_8"/>
    <property type="match status" value="1"/>
</dbReference>
<proteinExistence type="predicted"/>
<dbReference type="InterPro" id="IPR010427">
    <property type="entry name" value="DUF1023"/>
</dbReference>
<accession>A0A255DA02</accession>
<dbReference type="AlphaFoldDB" id="A0A255DA02"/>
<dbReference type="EMBL" id="NOZR01000023">
    <property type="protein sequence ID" value="OYN76238.1"/>
    <property type="molecule type" value="Genomic_DNA"/>
</dbReference>
<dbReference type="OrthoDB" id="5969911at2"/>
<sequence>MQLQPRLDKIVAEANMVDIALANAINMASGKTPIPPTLHASDPEVQDVLNGGPLPDDPKQFHDLWEKLSKEDRDLLYSRDHNIGNHPGMNWDQDANGGGKDYYNRLHLDDLQQTNQANLDRLRAAHPDWARGDAPFLLSDEYKDWKAQWDSANQHQSEYSQVRQGLNSPDGLPRLLGLLDDKGHAAIAINNPDTARRTATFVPGTGQDLSRLEFSTSKSQQMLQSALRADPTLKPGDVSVTTWMGYDRPMSVITDAPSTSYAHNGAQALDDFQAGLRASHNDMATGGASINTVIGHSYGSTLVGAAGLDGHTLDANNVVAVGSPGVLAGHASDLSLAPGAHVFATRAQNDIIGIATYATLGADPMSSSFGGIPFEAAPGPAGPLGLPTIDAHSSYWSAGNPALDNMGRIIAGQTNVTPPRFTP</sequence>
<evidence type="ECO:0000259" key="1">
    <source>
        <dbReference type="Pfam" id="PF06259"/>
    </source>
</evidence>